<dbReference type="PANTHER" id="PTHR24173:SF74">
    <property type="entry name" value="ANKYRIN REPEAT DOMAIN-CONTAINING PROTEIN 16"/>
    <property type="match status" value="1"/>
</dbReference>
<dbReference type="EMBL" id="DS113340">
    <property type="protein sequence ID" value="EAY10310.1"/>
    <property type="molecule type" value="Genomic_DNA"/>
</dbReference>
<feature type="repeat" description="ANK" evidence="3">
    <location>
        <begin position="279"/>
        <end position="311"/>
    </location>
</feature>
<dbReference type="SMART" id="SM00248">
    <property type="entry name" value="ANK"/>
    <property type="match status" value="6"/>
</dbReference>
<proteinExistence type="predicted"/>
<dbReference type="InterPro" id="IPR036770">
    <property type="entry name" value="Ankyrin_rpt-contain_sf"/>
</dbReference>
<dbReference type="eggNOG" id="KOG4177">
    <property type="taxonomic scope" value="Eukaryota"/>
</dbReference>
<keyword evidence="5" id="KW-1185">Reference proteome</keyword>
<dbReference type="VEuPathDB" id="TrichDB:TVAGG3_1004350"/>
<keyword evidence="1" id="KW-0677">Repeat</keyword>
<dbReference type="KEGG" id="tva:4768244"/>
<evidence type="ECO:0000256" key="2">
    <source>
        <dbReference type="ARBA" id="ARBA00023043"/>
    </source>
</evidence>
<reference evidence="4" key="1">
    <citation type="submission" date="2006-10" db="EMBL/GenBank/DDBJ databases">
        <authorList>
            <person name="Amadeo P."/>
            <person name="Zhao Q."/>
            <person name="Wortman J."/>
            <person name="Fraser-Liggett C."/>
            <person name="Carlton J."/>
        </authorList>
    </citation>
    <scope>NUCLEOTIDE SEQUENCE</scope>
    <source>
        <strain evidence="4">G3</strain>
    </source>
</reference>
<dbReference type="PANTHER" id="PTHR24173">
    <property type="entry name" value="ANKYRIN REPEAT CONTAINING"/>
    <property type="match status" value="1"/>
</dbReference>
<dbReference type="Gene3D" id="1.25.40.20">
    <property type="entry name" value="Ankyrin repeat-containing domain"/>
    <property type="match status" value="1"/>
</dbReference>
<dbReference type="RefSeq" id="XP_001322533.1">
    <property type="nucleotide sequence ID" value="XM_001322498.1"/>
</dbReference>
<organism evidence="4 5">
    <name type="scientific">Trichomonas vaginalis (strain ATCC PRA-98 / G3)</name>
    <dbReference type="NCBI Taxonomy" id="412133"/>
    <lineage>
        <taxon>Eukaryota</taxon>
        <taxon>Metamonada</taxon>
        <taxon>Parabasalia</taxon>
        <taxon>Trichomonadida</taxon>
        <taxon>Trichomonadidae</taxon>
        <taxon>Trichomonas</taxon>
    </lineage>
</organism>
<keyword evidence="2 3" id="KW-0040">ANK repeat</keyword>
<feature type="repeat" description="ANK" evidence="3">
    <location>
        <begin position="159"/>
        <end position="191"/>
    </location>
</feature>
<dbReference type="AlphaFoldDB" id="A2EAJ9"/>
<dbReference type="Pfam" id="PF12796">
    <property type="entry name" value="Ank_2"/>
    <property type="match status" value="2"/>
</dbReference>
<protein>
    <submittedName>
        <fullName evidence="4">Uncharacterized protein</fullName>
    </submittedName>
</protein>
<reference evidence="4" key="2">
    <citation type="journal article" date="2007" name="Science">
        <title>Draft genome sequence of the sexually transmitted pathogen Trichomonas vaginalis.</title>
        <authorList>
            <person name="Carlton J.M."/>
            <person name="Hirt R.P."/>
            <person name="Silva J.C."/>
            <person name="Delcher A.L."/>
            <person name="Schatz M."/>
            <person name="Zhao Q."/>
            <person name="Wortman J.R."/>
            <person name="Bidwell S.L."/>
            <person name="Alsmark U.C.M."/>
            <person name="Besteiro S."/>
            <person name="Sicheritz-Ponten T."/>
            <person name="Noel C.J."/>
            <person name="Dacks J.B."/>
            <person name="Foster P.G."/>
            <person name="Simillion C."/>
            <person name="Van de Peer Y."/>
            <person name="Miranda-Saavedra D."/>
            <person name="Barton G.J."/>
            <person name="Westrop G.D."/>
            <person name="Mueller S."/>
            <person name="Dessi D."/>
            <person name="Fiori P.L."/>
            <person name="Ren Q."/>
            <person name="Paulsen I."/>
            <person name="Zhang H."/>
            <person name="Bastida-Corcuera F.D."/>
            <person name="Simoes-Barbosa A."/>
            <person name="Brown M.T."/>
            <person name="Hayes R.D."/>
            <person name="Mukherjee M."/>
            <person name="Okumura C.Y."/>
            <person name="Schneider R."/>
            <person name="Smith A.J."/>
            <person name="Vanacova S."/>
            <person name="Villalvazo M."/>
            <person name="Haas B.J."/>
            <person name="Pertea M."/>
            <person name="Feldblyum T.V."/>
            <person name="Utterback T.R."/>
            <person name="Shu C.L."/>
            <person name="Osoegawa K."/>
            <person name="de Jong P.J."/>
            <person name="Hrdy I."/>
            <person name="Horvathova L."/>
            <person name="Zubacova Z."/>
            <person name="Dolezal P."/>
            <person name="Malik S.B."/>
            <person name="Logsdon J.M. Jr."/>
            <person name="Henze K."/>
            <person name="Gupta A."/>
            <person name="Wang C.C."/>
            <person name="Dunne R.L."/>
            <person name="Upcroft J.A."/>
            <person name="Upcroft P."/>
            <person name="White O."/>
            <person name="Salzberg S.L."/>
            <person name="Tang P."/>
            <person name="Chiu C.-H."/>
            <person name="Lee Y.-S."/>
            <person name="Embley T.M."/>
            <person name="Coombs G.H."/>
            <person name="Mottram J.C."/>
            <person name="Tachezy J."/>
            <person name="Fraser-Liggett C.M."/>
            <person name="Johnson P.J."/>
        </authorList>
    </citation>
    <scope>NUCLEOTIDE SEQUENCE [LARGE SCALE GENOMIC DNA]</scope>
    <source>
        <strain evidence="4">G3</strain>
    </source>
</reference>
<dbReference type="SUPFAM" id="SSF140860">
    <property type="entry name" value="Pseudo ankyrin repeat-like"/>
    <property type="match status" value="1"/>
</dbReference>
<evidence type="ECO:0000313" key="4">
    <source>
        <dbReference type="EMBL" id="EAY10310.1"/>
    </source>
</evidence>
<dbReference type="InParanoid" id="A2EAJ9"/>
<dbReference type="VEuPathDB" id="TrichDB:TVAG_491680"/>
<accession>A2EAJ9</accession>
<dbReference type="PROSITE" id="PS50088">
    <property type="entry name" value="ANK_REPEAT"/>
    <property type="match status" value="2"/>
</dbReference>
<dbReference type="InterPro" id="IPR002110">
    <property type="entry name" value="Ankyrin_rpt"/>
</dbReference>
<gene>
    <name evidence="4" type="ORF">TVAG_491680</name>
</gene>
<dbReference type="SUPFAM" id="SSF48403">
    <property type="entry name" value="Ankyrin repeat"/>
    <property type="match status" value="1"/>
</dbReference>
<sequence length="340" mass="37932">MKSIIANDNDDALISLASNDIIIDSNGEKFDKQQIFILCCQYSACRCFNALYMQHSFQDVDQDALVIAASTYGSVEILEMLHNLNVNLNSAFDASIISGKYDVLIYLYNSVYDDIASNLSNKENLIHSVKGGNLDCVKFLIEMINDQEKLYDINYVNHDGDSALSVAIDKNRPDIVDYLIRKGASLKTENNIIEKAIMTNNINVLGQFLKSPEFDPKSHVEFAITNKMEQSTALLLMYSKRLSTPQLVHFLFIAVQNNLLNITKILLQNGIPGNATNDNKETILHIAASQGNSNMINLILNFGRNINVNALDIKRRTPIQRAISSGHPECVKLIIGKTDV</sequence>
<dbReference type="OrthoDB" id="9995210at2759"/>
<evidence type="ECO:0000313" key="5">
    <source>
        <dbReference type="Proteomes" id="UP000001542"/>
    </source>
</evidence>
<evidence type="ECO:0000256" key="3">
    <source>
        <dbReference type="PROSITE-ProRule" id="PRU00023"/>
    </source>
</evidence>
<dbReference type="STRING" id="5722.A2EAJ9"/>
<dbReference type="SMR" id="A2EAJ9"/>
<name>A2EAJ9_TRIV3</name>
<dbReference type="PROSITE" id="PS50297">
    <property type="entry name" value="ANK_REP_REGION"/>
    <property type="match status" value="2"/>
</dbReference>
<evidence type="ECO:0000256" key="1">
    <source>
        <dbReference type="ARBA" id="ARBA00022737"/>
    </source>
</evidence>
<dbReference type="Proteomes" id="UP000001542">
    <property type="component" value="Unassembled WGS sequence"/>
</dbReference>